<dbReference type="CDD" id="cd11033">
    <property type="entry name" value="CYP142-like"/>
    <property type="match status" value="1"/>
</dbReference>
<dbReference type="Pfam" id="PF00067">
    <property type="entry name" value="p450"/>
    <property type="match status" value="1"/>
</dbReference>
<dbReference type="EMBL" id="JBJVNI010000001">
    <property type="protein sequence ID" value="MFM9607217.1"/>
    <property type="molecule type" value="Genomic_DNA"/>
</dbReference>
<evidence type="ECO:0000313" key="2">
    <source>
        <dbReference type="EMBL" id="MFM9607217.1"/>
    </source>
</evidence>
<evidence type="ECO:0000313" key="3">
    <source>
        <dbReference type="Proteomes" id="UP001631957"/>
    </source>
</evidence>
<sequence>MDMEYDISSLVDGATYRAGNPFEVWRWMRENAPVLHHDAGEFGPVWSLTRYADIKAVLRDADTFTSSSGILLRPVAQGDDPGSDKTLALSDDARHATLRSAVAGWFAPRNLRLLTESMETAARTIVSEAVSASRVDFVTEVAARLPLDVVWTFFDIPAGDRAAVTGWSMDAFCATSAVERSIAHLEILEYFSSLALKRRERPGDDLVSVLAGIEFEGRLLPLEEVVLNCDNLLVGGTENVRIALSGGVHSLIGHPDQWDLLRDDFDRVIPTAVDEILRWTASATHLVRTARRDAEIGGQRIRRGDRVVLWLPSANRDAEEFPDPDRFDLARTPNRHLSLGSGPHHCIGVQLAKLEIRAVLRELTGQVRRLVPYEEAERLDSIVVNGFRTLPVRLEPRASVPVPE</sequence>
<dbReference type="PRINTS" id="PR00359">
    <property type="entry name" value="BP450"/>
</dbReference>
<dbReference type="SUPFAM" id="SSF48264">
    <property type="entry name" value="Cytochrome P450"/>
    <property type="match status" value="1"/>
</dbReference>
<name>A0ABW9HK02_9ACTN</name>
<dbReference type="RefSeq" id="WP_409120020.1">
    <property type="nucleotide sequence ID" value="NZ_JBJVNI010000001.1"/>
</dbReference>
<reference evidence="2 3" key="1">
    <citation type="submission" date="2024-12" db="EMBL/GenBank/DDBJ databases">
        <title>Forecasting of Potato common scab and diversities of Pathogenic streptomyces spp. in china.</title>
        <authorList>
            <person name="Handique U."/>
            <person name="Wu J."/>
        </authorList>
    </citation>
    <scope>NUCLEOTIDE SEQUENCE [LARGE SCALE GENOMIC DNA]</scope>
    <source>
        <strain evidence="2 3">ZRIMU1530</strain>
    </source>
</reference>
<proteinExistence type="inferred from homology"/>
<dbReference type="Proteomes" id="UP001631957">
    <property type="component" value="Unassembled WGS sequence"/>
</dbReference>
<dbReference type="PANTHER" id="PTHR46696:SF4">
    <property type="entry name" value="BIOTIN BIOSYNTHESIS CYTOCHROME P450"/>
    <property type="match status" value="1"/>
</dbReference>
<accession>A0ABW9HK02</accession>
<dbReference type="PANTHER" id="PTHR46696">
    <property type="entry name" value="P450, PUTATIVE (EUROFUNG)-RELATED"/>
    <property type="match status" value="1"/>
</dbReference>
<organism evidence="2 3">
    <name type="scientific">Streptomyces niveiscabiei</name>
    <dbReference type="NCBI Taxonomy" id="164115"/>
    <lineage>
        <taxon>Bacteria</taxon>
        <taxon>Bacillati</taxon>
        <taxon>Actinomycetota</taxon>
        <taxon>Actinomycetes</taxon>
        <taxon>Kitasatosporales</taxon>
        <taxon>Streptomycetaceae</taxon>
        <taxon>Streptomyces</taxon>
    </lineage>
</organism>
<evidence type="ECO:0000256" key="1">
    <source>
        <dbReference type="ARBA" id="ARBA00010617"/>
    </source>
</evidence>
<comment type="similarity">
    <text evidence="1">Belongs to the cytochrome P450 family.</text>
</comment>
<dbReference type="InterPro" id="IPR002397">
    <property type="entry name" value="Cyt_P450_B"/>
</dbReference>
<dbReference type="InterPro" id="IPR036396">
    <property type="entry name" value="Cyt_P450_sf"/>
</dbReference>
<dbReference type="Gene3D" id="1.10.630.10">
    <property type="entry name" value="Cytochrome P450"/>
    <property type="match status" value="1"/>
</dbReference>
<dbReference type="InterPro" id="IPR001128">
    <property type="entry name" value="Cyt_P450"/>
</dbReference>
<keyword evidence="3" id="KW-1185">Reference proteome</keyword>
<protein>
    <submittedName>
        <fullName evidence="2">Cytochrome P450</fullName>
    </submittedName>
</protein>
<comment type="caution">
    <text evidence="2">The sequence shown here is derived from an EMBL/GenBank/DDBJ whole genome shotgun (WGS) entry which is preliminary data.</text>
</comment>
<gene>
    <name evidence="2" type="ORF">ACKI18_00670</name>
</gene>